<name>A0A0B6ZIW0_9EUPU</name>
<reference evidence="1" key="1">
    <citation type="submission" date="2014-12" db="EMBL/GenBank/DDBJ databases">
        <title>Insight into the proteome of Arion vulgaris.</title>
        <authorList>
            <person name="Aradska J."/>
            <person name="Bulat T."/>
            <person name="Smidak R."/>
            <person name="Sarate P."/>
            <person name="Gangsoo J."/>
            <person name="Sialana F."/>
            <person name="Bilban M."/>
            <person name="Lubec G."/>
        </authorList>
    </citation>
    <scope>NUCLEOTIDE SEQUENCE</scope>
    <source>
        <tissue evidence="1">Skin</tissue>
    </source>
</reference>
<organism evidence="1">
    <name type="scientific">Arion vulgaris</name>
    <dbReference type="NCBI Taxonomy" id="1028688"/>
    <lineage>
        <taxon>Eukaryota</taxon>
        <taxon>Metazoa</taxon>
        <taxon>Spiralia</taxon>
        <taxon>Lophotrochozoa</taxon>
        <taxon>Mollusca</taxon>
        <taxon>Gastropoda</taxon>
        <taxon>Heterobranchia</taxon>
        <taxon>Euthyneura</taxon>
        <taxon>Panpulmonata</taxon>
        <taxon>Eupulmonata</taxon>
        <taxon>Stylommatophora</taxon>
        <taxon>Helicina</taxon>
        <taxon>Arionoidea</taxon>
        <taxon>Arionidae</taxon>
        <taxon>Arion</taxon>
    </lineage>
</organism>
<gene>
    <name evidence="1" type="primary">ORF65872</name>
</gene>
<dbReference type="Gene3D" id="3.60.10.10">
    <property type="entry name" value="Endonuclease/exonuclease/phosphatase"/>
    <property type="match status" value="1"/>
</dbReference>
<dbReference type="AlphaFoldDB" id="A0A0B6ZIW0"/>
<proteinExistence type="predicted"/>
<evidence type="ECO:0008006" key="2">
    <source>
        <dbReference type="Google" id="ProtNLM"/>
    </source>
</evidence>
<dbReference type="InterPro" id="IPR036691">
    <property type="entry name" value="Endo/exonu/phosph_ase_sf"/>
</dbReference>
<dbReference type="EMBL" id="HACG01021442">
    <property type="protein sequence ID" value="CEK68307.1"/>
    <property type="molecule type" value="Transcribed_RNA"/>
</dbReference>
<sequence length="51" mass="5817">MGDFNAKVGKYRREEKQIVRKHSIGSRNVAGVKLITFCAENDLMIANTMFQ</sequence>
<accession>A0A0B6ZIW0</accession>
<protein>
    <recommendedName>
        <fullName evidence="2">Endonuclease/exonuclease/phosphatase domain-containing protein</fullName>
    </recommendedName>
</protein>
<evidence type="ECO:0000313" key="1">
    <source>
        <dbReference type="EMBL" id="CEK68307.1"/>
    </source>
</evidence>